<feature type="region of interest" description="Disordered" evidence="1">
    <location>
        <begin position="291"/>
        <end position="321"/>
    </location>
</feature>
<proteinExistence type="predicted"/>
<gene>
    <name evidence="2" type="ORF">HYH03_015911</name>
</gene>
<organism evidence="2 3">
    <name type="scientific">Edaphochlamys debaryana</name>
    <dbReference type="NCBI Taxonomy" id="47281"/>
    <lineage>
        <taxon>Eukaryota</taxon>
        <taxon>Viridiplantae</taxon>
        <taxon>Chlorophyta</taxon>
        <taxon>core chlorophytes</taxon>
        <taxon>Chlorophyceae</taxon>
        <taxon>CS clade</taxon>
        <taxon>Chlamydomonadales</taxon>
        <taxon>Chlamydomonadales incertae sedis</taxon>
        <taxon>Edaphochlamys</taxon>
    </lineage>
</organism>
<reference evidence="2" key="1">
    <citation type="journal article" date="2020" name="bioRxiv">
        <title>Comparative genomics of Chlamydomonas.</title>
        <authorList>
            <person name="Craig R.J."/>
            <person name="Hasan A.R."/>
            <person name="Ness R.W."/>
            <person name="Keightley P.D."/>
        </authorList>
    </citation>
    <scope>NUCLEOTIDE SEQUENCE</scope>
    <source>
        <strain evidence="2">CCAP 11/70</strain>
    </source>
</reference>
<feature type="compositionally biased region" description="Low complexity" evidence="1">
    <location>
        <begin position="1"/>
        <end position="18"/>
    </location>
</feature>
<feature type="region of interest" description="Disordered" evidence="1">
    <location>
        <begin position="343"/>
        <end position="386"/>
    </location>
</feature>
<keyword evidence="3" id="KW-1185">Reference proteome</keyword>
<dbReference type="AlphaFoldDB" id="A0A835XSR5"/>
<protein>
    <submittedName>
        <fullName evidence="2">Uncharacterized protein</fullName>
    </submittedName>
</protein>
<comment type="caution">
    <text evidence="2">The sequence shown here is derived from an EMBL/GenBank/DDBJ whole genome shotgun (WGS) entry which is preliminary data.</text>
</comment>
<evidence type="ECO:0000313" key="3">
    <source>
        <dbReference type="Proteomes" id="UP000612055"/>
    </source>
</evidence>
<feature type="region of interest" description="Disordered" evidence="1">
    <location>
        <begin position="1"/>
        <end position="64"/>
    </location>
</feature>
<sequence>MAPVTAAAAAASTAPAPACLGSSLSWKAQPVGDARTEPLPSPPSPSVAAGRLATAPPPQALDSAAPVLPAAPALSAAGGTDPSSVSRAATFASALLPRASATPGPWIQQDLAGGMDAWIQEHFGLSFEAGEVADVAGSTRTGTALVDWAPEPSRAPQAPKPQTAAAVEEYAAASRPLQQLLPPEAPTGSTRSLFEKAGAVWLAPGPMLQSTAVTRAEGVARGLAAGPCAWDGGVAEDARLTVGGRRATALQAWARDALPVWDAGSALDCGGGAGRGGRGVSSYFLAEGASRSNDDSASRPLEPQHASQQHLRSAAEAARHDTDGGDAFVVLPRAGPSPLLQAVFDLMPPAPPHGGHRGARRQGGSAPSPAADGLLGGDGVIDTAHG</sequence>
<dbReference type="EMBL" id="JAEHOE010000131">
    <property type="protein sequence ID" value="KAG2485329.1"/>
    <property type="molecule type" value="Genomic_DNA"/>
</dbReference>
<evidence type="ECO:0000313" key="2">
    <source>
        <dbReference type="EMBL" id="KAG2485329.1"/>
    </source>
</evidence>
<evidence type="ECO:0000256" key="1">
    <source>
        <dbReference type="SAM" id="MobiDB-lite"/>
    </source>
</evidence>
<accession>A0A835XSR5</accession>
<name>A0A835XSR5_9CHLO</name>
<dbReference type="Proteomes" id="UP000612055">
    <property type="component" value="Unassembled WGS sequence"/>
</dbReference>